<organism evidence="1 2">
    <name type="scientific">Paraburkholderia bryophila</name>
    <dbReference type="NCBI Taxonomy" id="420952"/>
    <lineage>
        <taxon>Bacteria</taxon>
        <taxon>Pseudomonadati</taxon>
        <taxon>Pseudomonadota</taxon>
        <taxon>Betaproteobacteria</taxon>
        <taxon>Burkholderiales</taxon>
        <taxon>Burkholderiaceae</taxon>
        <taxon>Paraburkholderia</taxon>
    </lineage>
</organism>
<dbReference type="Proteomes" id="UP000540929">
    <property type="component" value="Unassembled WGS sequence"/>
</dbReference>
<dbReference type="EMBL" id="JACCAS010000002">
    <property type="protein sequence ID" value="NYH27309.1"/>
    <property type="molecule type" value="Genomic_DNA"/>
</dbReference>
<reference evidence="1 2" key="1">
    <citation type="submission" date="2020-07" db="EMBL/GenBank/DDBJ databases">
        <title>Exploring microbial biodiversity for novel pathways involved in the catabolism of aromatic compounds derived from lignin.</title>
        <authorList>
            <person name="Elkins J."/>
        </authorList>
    </citation>
    <scope>NUCLEOTIDE SEQUENCE [LARGE SCALE GENOMIC DNA]</scope>
    <source>
        <strain evidence="1 2">H2C3C</strain>
    </source>
</reference>
<dbReference type="AlphaFoldDB" id="A0A7Y9WU96"/>
<name>A0A7Y9WU96_9BURK</name>
<evidence type="ECO:0000313" key="1">
    <source>
        <dbReference type="EMBL" id="NYH27309.1"/>
    </source>
</evidence>
<proteinExistence type="predicted"/>
<comment type="caution">
    <text evidence="1">The sequence shown here is derived from an EMBL/GenBank/DDBJ whole genome shotgun (WGS) entry which is preliminary data.</text>
</comment>
<evidence type="ECO:0008006" key="3">
    <source>
        <dbReference type="Google" id="ProtNLM"/>
    </source>
</evidence>
<keyword evidence="2" id="KW-1185">Reference proteome</keyword>
<evidence type="ECO:0000313" key="2">
    <source>
        <dbReference type="Proteomes" id="UP000540929"/>
    </source>
</evidence>
<accession>A0A7Y9WU96</accession>
<protein>
    <recommendedName>
        <fullName evidence="3">Preprotein translocase subunit SecD</fullName>
    </recommendedName>
</protein>
<gene>
    <name evidence="1" type="ORF">GGD40_006880</name>
</gene>
<sequence>MINKECSAMRAEQVLPDSINQTEIGGTTIRKGTVAAFLANARVWTDPNASKAAYAEAETDMVDALPALHLLGLFDVLEIRDHALRDWVQVRQRALQSQASAQSQANSKEPS</sequence>